<dbReference type="Gene3D" id="1.25.40.390">
    <property type="match status" value="1"/>
</dbReference>
<keyword evidence="10" id="KW-1185">Reference proteome</keyword>
<feature type="chain" id="PRO_5029554656" evidence="6">
    <location>
        <begin position="22"/>
        <end position="449"/>
    </location>
</feature>
<evidence type="ECO:0000256" key="6">
    <source>
        <dbReference type="SAM" id="SignalP"/>
    </source>
</evidence>
<evidence type="ECO:0000256" key="4">
    <source>
        <dbReference type="ARBA" id="ARBA00023136"/>
    </source>
</evidence>
<evidence type="ECO:0000313" key="9">
    <source>
        <dbReference type="EMBL" id="KAB1155206.1"/>
    </source>
</evidence>
<evidence type="ECO:0000313" key="10">
    <source>
        <dbReference type="Proteomes" id="UP000467305"/>
    </source>
</evidence>
<keyword evidence="4" id="KW-0472">Membrane</keyword>
<proteinExistence type="inferred from homology"/>
<evidence type="ECO:0000256" key="1">
    <source>
        <dbReference type="ARBA" id="ARBA00004442"/>
    </source>
</evidence>
<dbReference type="Pfam" id="PF14322">
    <property type="entry name" value="SusD-like_3"/>
    <property type="match status" value="1"/>
</dbReference>
<feature type="domain" description="RagB/SusD" evidence="7">
    <location>
        <begin position="301"/>
        <end position="449"/>
    </location>
</feature>
<evidence type="ECO:0000259" key="8">
    <source>
        <dbReference type="Pfam" id="PF14322"/>
    </source>
</evidence>
<dbReference type="GO" id="GO:0009279">
    <property type="term" value="C:cell outer membrane"/>
    <property type="evidence" value="ECO:0007669"/>
    <property type="project" value="UniProtKB-SubCell"/>
</dbReference>
<feature type="signal peptide" evidence="6">
    <location>
        <begin position="1"/>
        <end position="21"/>
    </location>
</feature>
<protein>
    <submittedName>
        <fullName evidence="9">RagB/SusD family nutrient uptake outer membrane protein</fullName>
    </submittedName>
</protein>
<feature type="domain" description="SusD-like N-terminal" evidence="8">
    <location>
        <begin position="91"/>
        <end position="206"/>
    </location>
</feature>
<gene>
    <name evidence="9" type="ORF">F7018_12065</name>
</gene>
<dbReference type="InterPro" id="IPR012944">
    <property type="entry name" value="SusD_RagB_dom"/>
</dbReference>
<dbReference type="InterPro" id="IPR033985">
    <property type="entry name" value="SusD-like_N"/>
</dbReference>
<dbReference type="PROSITE" id="PS51257">
    <property type="entry name" value="PROKAR_LIPOPROTEIN"/>
    <property type="match status" value="1"/>
</dbReference>
<dbReference type="SUPFAM" id="SSF48452">
    <property type="entry name" value="TPR-like"/>
    <property type="match status" value="1"/>
</dbReference>
<accession>A0A7J5ACA3</accession>
<sequence length="449" mass="49537">MKKISLKITLLFLTIISFVGCNDKLDLTDPTTLGVDQFITDYASARTAMARLYDNIQTYGTNQPVIVTQRMVSGLYADELRHSGSFPTFTQALVNNILVDNISFTRIFAGHYNIINRATIIIRTVPGVADLSSAQKEELIAEAKAVRAWSYFQLVKIYGGLPIIDKVFILDGNAARDTPRSSEADVYSYIAAEIASAKGKLSSSNSNIYFTNDALSVLEAEVHLFMGNYNLAEPVLQSLIGKYTLDPNYANLFALGNTSSSTIFRINYNASDSNSLAFNFTPTGRLEVAPSQALLNSFETGDTRKNLIANNTIPLSAYINKYTDNAEGKDLPYIYRYADVILMYAEVLARKNDANALTYINMIRSRASLPALTTFDSSNVVDVIARERNAEFFGEGKRWEDVKRLGLAQTVIGSKTGITFAPKMLLWPIPQDELDANGAISQADQNPGY</sequence>
<comment type="caution">
    <text evidence="9">The sequence shown here is derived from an EMBL/GenBank/DDBJ whole genome shotgun (WGS) entry which is preliminary data.</text>
</comment>
<comment type="subcellular location">
    <subcellularLocation>
        <location evidence="1">Cell outer membrane</location>
    </subcellularLocation>
</comment>
<evidence type="ECO:0000259" key="7">
    <source>
        <dbReference type="Pfam" id="PF07980"/>
    </source>
</evidence>
<dbReference type="InterPro" id="IPR011990">
    <property type="entry name" value="TPR-like_helical_dom_sf"/>
</dbReference>
<keyword evidence="5" id="KW-0998">Cell outer membrane</keyword>
<evidence type="ECO:0000256" key="2">
    <source>
        <dbReference type="ARBA" id="ARBA00006275"/>
    </source>
</evidence>
<evidence type="ECO:0000256" key="3">
    <source>
        <dbReference type="ARBA" id="ARBA00022729"/>
    </source>
</evidence>
<dbReference type="AlphaFoldDB" id="A0A7J5ACA3"/>
<dbReference type="OrthoDB" id="5694214at2"/>
<evidence type="ECO:0000256" key="5">
    <source>
        <dbReference type="ARBA" id="ARBA00023237"/>
    </source>
</evidence>
<reference evidence="9 10" key="1">
    <citation type="submission" date="2019-09" db="EMBL/GenBank/DDBJ databases">
        <authorList>
            <person name="Cao W.R."/>
        </authorList>
    </citation>
    <scope>NUCLEOTIDE SEQUENCE [LARGE SCALE GENOMIC DNA]</scope>
    <source>
        <strain evidence="10">a4</strain>
    </source>
</reference>
<dbReference type="Pfam" id="PF07980">
    <property type="entry name" value="SusD_RagB"/>
    <property type="match status" value="1"/>
</dbReference>
<name>A0A7J5ACA3_9FLAO</name>
<comment type="similarity">
    <text evidence="2">Belongs to the SusD family.</text>
</comment>
<dbReference type="RefSeq" id="WP_150900317.1">
    <property type="nucleotide sequence ID" value="NZ_WAAU01000024.1"/>
</dbReference>
<keyword evidence="3 6" id="KW-0732">Signal</keyword>
<dbReference type="Proteomes" id="UP000467305">
    <property type="component" value="Unassembled WGS sequence"/>
</dbReference>
<dbReference type="EMBL" id="WAAU01000024">
    <property type="protein sequence ID" value="KAB1155206.1"/>
    <property type="molecule type" value="Genomic_DNA"/>
</dbReference>
<organism evidence="9 10">
    <name type="scientific">Tenacibaculum aiptasiae</name>
    <dbReference type="NCBI Taxonomy" id="426481"/>
    <lineage>
        <taxon>Bacteria</taxon>
        <taxon>Pseudomonadati</taxon>
        <taxon>Bacteroidota</taxon>
        <taxon>Flavobacteriia</taxon>
        <taxon>Flavobacteriales</taxon>
        <taxon>Flavobacteriaceae</taxon>
        <taxon>Tenacibaculum</taxon>
    </lineage>
</organism>